<protein>
    <submittedName>
        <fullName evidence="1">Uncharacterized protein</fullName>
    </submittedName>
</protein>
<reference evidence="1 2" key="1">
    <citation type="journal article" date="2019" name="Microbiome">
        <title>Annotated bacterial chromosomes from frame-shift-corrected long-read metagenomic data.</title>
        <authorList>
            <person name="Arumugam K."/>
            <person name="Bagci C."/>
            <person name="Bessarab I."/>
            <person name="Beier S."/>
            <person name="Buchfink B."/>
            <person name="Gorska A."/>
            <person name="Qiu G."/>
            <person name="Huson D.H."/>
            <person name="Williams R.B.H."/>
        </authorList>
    </citation>
    <scope>NUCLEOTIDE SEQUENCE [LARGE SCALE GENOMIC DNA]</scope>
    <source>
        <strain evidence="1">SSA1</strain>
    </source>
</reference>
<organism evidence="1 2">
    <name type="scientific">Candidatus Accumulibacter cognatus</name>
    <dbReference type="NCBI Taxonomy" id="2954383"/>
    <lineage>
        <taxon>Bacteria</taxon>
        <taxon>Pseudomonadati</taxon>
        <taxon>Pseudomonadota</taxon>
        <taxon>Betaproteobacteria</taxon>
        <taxon>Candidatus Accumulibacter</taxon>
    </lineage>
</organism>
<dbReference type="Proteomes" id="UP000509684">
    <property type="component" value="Chromosome"/>
</dbReference>
<name>A0A7D5NF11_9PROT</name>
<dbReference type="EMBL" id="CP058708">
    <property type="protein sequence ID" value="QLH51851.1"/>
    <property type="molecule type" value="Genomic_DNA"/>
</dbReference>
<evidence type="ECO:0000313" key="1">
    <source>
        <dbReference type="EMBL" id="QLH51851.1"/>
    </source>
</evidence>
<gene>
    <name evidence="1" type="ORF">HWD57_20175</name>
</gene>
<proteinExistence type="predicted"/>
<sequence>MVADTLGLDGRLVARLNQCQSFPHLGQLNGLCVAFRPRFRHNPDADIVIVAAVIASS</sequence>
<dbReference type="AlphaFoldDB" id="A0A7D5NF11"/>
<accession>A0A7D5NF11</accession>
<evidence type="ECO:0000313" key="2">
    <source>
        <dbReference type="Proteomes" id="UP000509684"/>
    </source>
</evidence>
<dbReference type="KEGG" id="acog:HWD57_20175"/>